<dbReference type="InterPro" id="IPR032675">
    <property type="entry name" value="LRR_dom_sf"/>
</dbReference>
<sequence>MATRSKRRTPRPLCLTDHPDEVVLEILRRLDIRDAVCTSALSHAWRHHWRHLPVLDFRDCSFGRLGVASAAQSVLRRHLALVDAFALDARSPPLPEADHPRLDDLLVHLSSPRHPLEALVLKLSSHKLHSSIFSHVKLKYLDLKGCLLPNFTPGFSGLCNLKGLYVHYTAKLKHHLNSAQFDMLAALISGCPGLEELAVKVVPEVAGVTLKIAAPRLRHLEIKACSTGWMVGFVSLLPDLACAKLQLPFSAMLRKGGVKASAYFPGHFARGGAGVA</sequence>
<proteinExistence type="predicted"/>
<dbReference type="InterPro" id="IPR001810">
    <property type="entry name" value="F-box_dom"/>
</dbReference>
<name>A0A811RBZ5_9POAL</name>
<dbReference type="SUPFAM" id="SSF52047">
    <property type="entry name" value="RNI-like"/>
    <property type="match status" value="1"/>
</dbReference>
<organism evidence="2 3">
    <name type="scientific">Miscanthus lutarioriparius</name>
    <dbReference type="NCBI Taxonomy" id="422564"/>
    <lineage>
        <taxon>Eukaryota</taxon>
        <taxon>Viridiplantae</taxon>
        <taxon>Streptophyta</taxon>
        <taxon>Embryophyta</taxon>
        <taxon>Tracheophyta</taxon>
        <taxon>Spermatophyta</taxon>
        <taxon>Magnoliopsida</taxon>
        <taxon>Liliopsida</taxon>
        <taxon>Poales</taxon>
        <taxon>Poaceae</taxon>
        <taxon>PACMAD clade</taxon>
        <taxon>Panicoideae</taxon>
        <taxon>Andropogonodae</taxon>
        <taxon>Andropogoneae</taxon>
        <taxon>Saccharinae</taxon>
        <taxon>Miscanthus</taxon>
    </lineage>
</organism>
<evidence type="ECO:0000313" key="2">
    <source>
        <dbReference type="EMBL" id="CAD6267465.1"/>
    </source>
</evidence>
<comment type="caution">
    <text evidence="2">The sequence shown here is derived from an EMBL/GenBank/DDBJ whole genome shotgun (WGS) entry which is preliminary data.</text>
</comment>
<evidence type="ECO:0000313" key="3">
    <source>
        <dbReference type="Proteomes" id="UP000604825"/>
    </source>
</evidence>
<protein>
    <recommendedName>
        <fullName evidence="1">F-box domain-containing protein</fullName>
    </recommendedName>
</protein>
<dbReference type="PANTHER" id="PTHR31639">
    <property type="entry name" value="F-BOX PROTEIN-LIKE"/>
    <property type="match status" value="1"/>
</dbReference>
<dbReference type="Gene3D" id="3.80.10.10">
    <property type="entry name" value="Ribonuclease Inhibitor"/>
    <property type="match status" value="1"/>
</dbReference>
<evidence type="ECO:0000259" key="1">
    <source>
        <dbReference type="Pfam" id="PF00646"/>
    </source>
</evidence>
<reference evidence="2" key="1">
    <citation type="submission" date="2020-10" db="EMBL/GenBank/DDBJ databases">
        <authorList>
            <person name="Han B."/>
            <person name="Lu T."/>
            <person name="Zhao Q."/>
            <person name="Huang X."/>
            <person name="Zhao Y."/>
        </authorList>
    </citation>
    <scope>NUCLEOTIDE SEQUENCE</scope>
</reference>
<dbReference type="Proteomes" id="UP000604825">
    <property type="component" value="Unassembled WGS sequence"/>
</dbReference>
<gene>
    <name evidence="2" type="ORF">NCGR_LOCUS50770</name>
</gene>
<dbReference type="PANTHER" id="PTHR31639:SF256">
    <property type="entry name" value="OS07G0242900 PROTEIN"/>
    <property type="match status" value="1"/>
</dbReference>
<keyword evidence="3" id="KW-1185">Reference proteome</keyword>
<feature type="domain" description="F-box" evidence="1">
    <location>
        <begin position="16"/>
        <end position="54"/>
    </location>
</feature>
<dbReference type="Pfam" id="PF00646">
    <property type="entry name" value="F-box"/>
    <property type="match status" value="1"/>
</dbReference>
<dbReference type="EMBL" id="CAJGYO010000014">
    <property type="protein sequence ID" value="CAD6267465.1"/>
    <property type="molecule type" value="Genomic_DNA"/>
</dbReference>
<dbReference type="AlphaFoldDB" id="A0A811RBZ5"/>
<dbReference type="OrthoDB" id="696675at2759"/>
<accession>A0A811RBZ5</accession>